<feature type="compositionally biased region" description="Acidic residues" evidence="1">
    <location>
        <begin position="456"/>
        <end position="482"/>
    </location>
</feature>
<feature type="region of interest" description="Disordered" evidence="1">
    <location>
        <begin position="664"/>
        <end position="686"/>
    </location>
</feature>
<dbReference type="EMBL" id="BACD03000008">
    <property type="protein sequence ID" value="GAO47385.1"/>
    <property type="molecule type" value="Genomic_DNA"/>
</dbReference>
<name>A0A0E9NDC0_SAICN</name>
<reference evidence="2 3" key="3">
    <citation type="journal article" date="2015" name="Genome Announc.">
        <title>Draft Genome Sequence of the Archiascomycetous Yeast Saitoella complicata.</title>
        <authorList>
            <person name="Yamauchi K."/>
            <person name="Kondo S."/>
            <person name="Hamamoto M."/>
            <person name="Takahashi Y."/>
            <person name="Ogura Y."/>
            <person name="Hayashi T."/>
            <person name="Nishida H."/>
        </authorList>
    </citation>
    <scope>NUCLEOTIDE SEQUENCE [LARGE SCALE GENOMIC DNA]</scope>
    <source>
        <strain evidence="2 3">NRRL Y-17804</strain>
    </source>
</reference>
<organism evidence="2 3">
    <name type="scientific">Saitoella complicata (strain BCRC 22490 / CBS 7301 / JCM 7358 / NBRC 10748 / NRRL Y-17804)</name>
    <dbReference type="NCBI Taxonomy" id="698492"/>
    <lineage>
        <taxon>Eukaryota</taxon>
        <taxon>Fungi</taxon>
        <taxon>Dikarya</taxon>
        <taxon>Ascomycota</taxon>
        <taxon>Taphrinomycotina</taxon>
        <taxon>Taphrinomycotina incertae sedis</taxon>
        <taxon>Saitoella</taxon>
    </lineage>
</organism>
<protein>
    <submittedName>
        <fullName evidence="2">Uncharacterized protein</fullName>
    </submittedName>
</protein>
<feature type="compositionally biased region" description="Acidic residues" evidence="1">
    <location>
        <begin position="54"/>
        <end position="97"/>
    </location>
</feature>
<dbReference type="GO" id="GO:0005634">
    <property type="term" value="C:nucleus"/>
    <property type="evidence" value="ECO:0007669"/>
    <property type="project" value="TreeGrafter"/>
</dbReference>
<feature type="compositionally biased region" description="Low complexity" evidence="1">
    <location>
        <begin position="270"/>
        <end position="280"/>
    </location>
</feature>
<gene>
    <name evidence="2" type="ORF">G7K_1593-t1</name>
</gene>
<dbReference type="PANTHER" id="PTHR13275:SF4">
    <property type="entry name" value="VACUOLAR PROTEIN SORTING-ASSOCIATED PROTEIN 72 HOMOLOG"/>
    <property type="match status" value="1"/>
</dbReference>
<feature type="compositionally biased region" description="Low complexity" evidence="1">
    <location>
        <begin position="287"/>
        <end position="301"/>
    </location>
</feature>
<sequence length="762" mass="82700">MAKTTLHSNPRGASAFSGKYNHAPGRGKGAGKGKNLGALKRQSAMARAAQAFESSEEDDDSSSEEESDDDGGDGGNDQEEEAIEDEDEDEEDEDDDLCPVCDGKCTCAITVDVEVSARTTPMSFPRQPKTITEQPVVRPPVRKPLKLVLVRAPQAFLDRGRRMSTSSNSSSSLSSVPDSESEAESSSPEKAVKQFNDYMKQNRPFGRLVLLDDSSSDDSLSSDDSDDEDIPLSKAVQERKKAAKAPKPTGQGVGKAPSRNTTTPKKAGKTPNTETTPSTTGKKRRNTNTSNVSGNTNFSFDDNIDDSDGESSDSSLSSLPPIDPDENEGEYEEERAIIEEEKAAEAARLEREVMLGLGLSDEEDHFLNHAEEDVLEVETGLDGPFGEQEEDDHDHDDEIYEFDLGSPLVPNNFDTRPVKTEDADYDSDQFILDFIEEASGGRRGSNGQTYLGWLSDNEDDEVLDAGEDDDEDEDMSSDDDADIGWNVFLEEDGDEDDQKDEIDMLWAQADDAAEGETTDEEDFKGKKTSTPGPVKKPIVHSSLTGGMPKTAQKQPVLGMWSAAKESQGSVGIIDGITTVRPSDDGSSTLPTPPFTTLDDILDVGALATLPTGPGGPPASKDLSRWDRIPIGTFRRAQTRRKDLTAREEHAREWYVLASRRNEMMASKDANASGKKKKGSRSVHGTPAKVHGAIGMAVLEDPEAVRRKNKKRMKKLAQKKKRRELEVMDMDMDMNMTGVGDHAGADGGLGMGPTLSPLFGAVM</sequence>
<feature type="compositionally biased region" description="Acidic residues" evidence="1">
    <location>
        <begin position="302"/>
        <end position="311"/>
    </location>
</feature>
<evidence type="ECO:0000313" key="3">
    <source>
        <dbReference type="Proteomes" id="UP000033140"/>
    </source>
</evidence>
<proteinExistence type="predicted"/>
<dbReference type="Proteomes" id="UP000033140">
    <property type="component" value="Unassembled WGS sequence"/>
</dbReference>
<keyword evidence="3" id="KW-1185">Reference proteome</keyword>
<feature type="compositionally biased region" description="Acidic residues" evidence="1">
    <location>
        <begin position="489"/>
        <end position="500"/>
    </location>
</feature>
<evidence type="ECO:0000256" key="1">
    <source>
        <dbReference type="SAM" id="MobiDB-lite"/>
    </source>
</evidence>
<accession>A0A0E9NDC0</accession>
<feature type="region of interest" description="Disordered" evidence="1">
    <location>
        <begin position="116"/>
        <end position="138"/>
    </location>
</feature>
<feature type="compositionally biased region" description="Acidic residues" evidence="1">
    <location>
        <begin position="323"/>
        <end position="333"/>
    </location>
</feature>
<reference evidence="2 3" key="1">
    <citation type="journal article" date="2011" name="J. Gen. Appl. Microbiol.">
        <title>Draft genome sequencing of the enigmatic yeast Saitoella complicata.</title>
        <authorList>
            <person name="Nishida H."/>
            <person name="Hamamoto M."/>
            <person name="Sugiyama J."/>
        </authorList>
    </citation>
    <scope>NUCLEOTIDE SEQUENCE [LARGE SCALE GENOMIC DNA]</scope>
    <source>
        <strain evidence="2 3">NRRL Y-17804</strain>
    </source>
</reference>
<dbReference type="AlphaFoldDB" id="A0A0E9NDC0"/>
<comment type="caution">
    <text evidence="2">The sequence shown here is derived from an EMBL/GenBank/DDBJ whole genome shotgun (WGS) entry which is preliminary data.</text>
</comment>
<evidence type="ECO:0000313" key="2">
    <source>
        <dbReference type="EMBL" id="GAO47385.1"/>
    </source>
</evidence>
<reference evidence="2 3" key="2">
    <citation type="journal article" date="2014" name="J. Gen. Appl. Microbiol.">
        <title>The early diverging ascomycetous budding yeast Saitoella complicata has three histone deacetylases belonging to the Clr6, Hos2, and Rpd3 lineages.</title>
        <authorList>
            <person name="Nishida H."/>
            <person name="Matsumoto T."/>
            <person name="Kondo S."/>
            <person name="Hamamoto M."/>
            <person name="Yoshikawa H."/>
        </authorList>
    </citation>
    <scope>NUCLEOTIDE SEQUENCE [LARGE SCALE GENOMIC DNA]</scope>
    <source>
        <strain evidence="2 3">NRRL Y-17804</strain>
    </source>
</reference>
<feature type="region of interest" description="Disordered" evidence="1">
    <location>
        <begin position="438"/>
        <end position="549"/>
    </location>
</feature>
<feature type="compositionally biased region" description="Acidic residues" evidence="1">
    <location>
        <begin position="511"/>
        <end position="522"/>
    </location>
</feature>
<feature type="compositionally biased region" description="Low complexity" evidence="1">
    <location>
        <begin position="164"/>
        <end position="189"/>
    </location>
</feature>
<feature type="compositionally biased region" description="Acidic residues" evidence="1">
    <location>
        <begin position="214"/>
        <end position="230"/>
    </location>
</feature>
<feature type="region of interest" description="Disordered" evidence="1">
    <location>
        <begin position="1"/>
        <end position="99"/>
    </location>
</feature>
<dbReference type="PANTHER" id="PTHR13275">
    <property type="entry name" value="YL-1 PROTEIN TRANSCRIPTION FACTOR-LIKE 1"/>
    <property type="match status" value="1"/>
</dbReference>
<feature type="region of interest" description="Disordered" evidence="1">
    <location>
        <begin position="154"/>
        <end position="339"/>
    </location>
</feature>